<name>A0AAQ4DFM7_AMBAM</name>
<evidence type="ECO:0000313" key="2">
    <source>
        <dbReference type="Proteomes" id="UP001321473"/>
    </source>
</evidence>
<dbReference type="AlphaFoldDB" id="A0AAQ4DFM7"/>
<accession>A0AAQ4DFM7</accession>
<comment type="caution">
    <text evidence="1">The sequence shown here is derived from an EMBL/GenBank/DDBJ whole genome shotgun (WGS) entry which is preliminary data.</text>
</comment>
<protein>
    <submittedName>
        <fullName evidence="1">Uncharacterized protein</fullName>
    </submittedName>
</protein>
<dbReference type="Proteomes" id="UP001321473">
    <property type="component" value="Unassembled WGS sequence"/>
</dbReference>
<keyword evidence="2" id="KW-1185">Reference proteome</keyword>
<evidence type="ECO:0000313" key="1">
    <source>
        <dbReference type="EMBL" id="KAK8761267.1"/>
    </source>
</evidence>
<gene>
    <name evidence="1" type="ORF">V5799_027467</name>
</gene>
<proteinExistence type="predicted"/>
<reference evidence="1 2" key="1">
    <citation type="journal article" date="2023" name="Arcadia Sci">
        <title>De novo assembly of a long-read Amblyomma americanum tick genome.</title>
        <authorList>
            <person name="Chou S."/>
            <person name="Poskanzer K.E."/>
            <person name="Rollins M."/>
            <person name="Thuy-Boun P.S."/>
        </authorList>
    </citation>
    <scope>NUCLEOTIDE SEQUENCE [LARGE SCALE GENOMIC DNA]</scope>
    <source>
        <strain evidence="1">F_SG_1</strain>
        <tissue evidence="1">Salivary glands</tissue>
    </source>
</reference>
<organism evidence="1 2">
    <name type="scientific">Amblyomma americanum</name>
    <name type="common">Lone star tick</name>
    <dbReference type="NCBI Taxonomy" id="6943"/>
    <lineage>
        <taxon>Eukaryota</taxon>
        <taxon>Metazoa</taxon>
        <taxon>Ecdysozoa</taxon>
        <taxon>Arthropoda</taxon>
        <taxon>Chelicerata</taxon>
        <taxon>Arachnida</taxon>
        <taxon>Acari</taxon>
        <taxon>Parasitiformes</taxon>
        <taxon>Ixodida</taxon>
        <taxon>Ixodoidea</taxon>
        <taxon>Ixodidae</taxon>
        <taxon>Amblyomminae</taxon>
        <taxon>Amblyomma</taxon>
    </lineage>
</organism>
<sequence length="195" mass="22360">MGRDRLDESSTDVWCKTTIQTYEARPEDKLRSRTPDVAQRSTTADPAVLRYHAYSVSDVLKCERVLLFHPFPRKVDILDTKKFVEIYDNCVSEILAVTAPFSSPHIDLAEMEELYKNILNEEAAQREAFDRQTEVRRRMTDLLVDVNDDSDILSEVDEGTAMQQTQRESAQAAAARCPAVQMRTDIMSTNVYLHR</sequence>
<dbReference type="EMBL" id="JARKHS020031370">
    <property type="protein sequence ID" value="KAK8761267.1"/>
    <property type="molecule type" value="Genomic_DNA"/>
</dbReference>